<gene>
    <name evidence="1" type="ORF">BABL1_gene_824</name>
</gene>
<name>V6DEX7_9BACT</name>
<evidence type="ECO:0000313" key="1">
    <source>
        <dbReference type="EMBL" id="CDK30130.1"/>
    </source>
</evidence>
<keyword evidence="2" id="KW-1185">Reference proteome</keyword>
<dbReference type="AlphaFoldDB" id="V6DEX7"/>
<protein>
    <submittedName>
        <fullName evidence="1">Uncharacterized protein</fullName>
    </submittedName>
</protein>
<dbReference type="EMBL" id="HG793133">
    <property type="protein sequence ID" value="CDK30130.1"/>
    <property type="molecule type" value="Genomic_DNA"/>
</dbReference>
<organism evidence="1 2">
    <name type="scientific">Candidatus Babela massiliensis</name>
    <dbReference type="NCBI Taxonomy" id="673862"/>
    <lineage>
        <taxon>Bacteria</taxon>
        <taxon>Candidatus Babelota</taxon>
        <taxon>Candidatus Babeliae</taxon>
        <taxon>Candidatus Babeliales</taxon>
        <taxon>Candidatus Babeliaceae</taxon>
        <taxon>Candidatus Babela</taxon>
    </lineage>
</organism>
<dbReference type="Proteomes" id="UP000018769">
    <property type="component" value="Chromosome I"/>
</dbReference>
<accession>V6DEX7</accession>
<dbReference type="RefSeq" id="WP_023790903.1">
    <property type="nucleotide sequence ID" value="NC_023003.1"/>
</dbReference>
<dbReference type="HOGENOM" id="CLU_2804381_0_0_7"/>
<evidence type="ECO:0000313" key="2">
    <source>
        <dbReference type="Proteomes" id="UP000018769"/>
    </source>
</evidence>
<dbReference type="KEGG" id="dpb:BABL1_gene_824"/>
<proteinExistence type="predicted"/>
<reference evidence="1 2" key="1">
    <citation type="journal article" date="2015" name="Biol. Direct">
        <title>Babela massiliensis, a representative of a widespread bacterial phylum with unusual adaptations to parasitism in amoebae.</title>
        <authorList>
            <person name="Pagnier I."/>
            <person name="Yutin N."/>
            <person name="Croce O."/>
            <person name="Makarova K.S."/>
            <person name="Wolf Y.I."/>
            <person name="Benamar S."/>
            <person name="Raoult D."/>
            <person name="Koonin E.V."/>
            <person name="La Scola B."/>
        </authorList>
    </citation>
    <scope>NUCLEOTIDE SEQUENCE [LARGE SCALE GENOMIC DNA]</scope>
    <source>
        <strain evidence="2">BABL1</strain>
    </source>
</reference>
<sequence>MKRIINTISMMLILLGLYNNVFSISNLKTIDMNEKSIFDELLSYEDKKFVINGALNLVMWENQNYIA</sequence>